<dbReference type="KEGG" id="erc:Ecym_4655"/>
<dbReference type="Gene3D" id="1.20.58.480">
    <property type="match status" value="1"/>
</dbReference>
<name>G8JSF5_ERECY</name>
<keyword evidence="5" id="KW-0560">Oxidoreductase</keyword>
<dbReference type="GO" id="GO:0020037">
    <property type="term" value="F:heme binding"/>
    <property type="evidence" value="ECO:0007669"/>
    <property type="project" value="UniProtKB-UniRule"/>
</dbReference>
<dbReference type="GO" id="GO:0019441">
    <property type="term" value="P:L-tryptophan catabolic process to kynurenine"/>
    <property type="evidence" value="ECO:0007669"/>
    <property type="project" value="UniProtKB-UniRule"/>
</dbReference>
<dbReference type="OrthoDB" id="540174at2759"/>
<gene>
    <name evidence="6" type="ordered locus">Ecym_4655</name>
</gene>
<dbReference type="EMBL" id="CP002500">
    <property type="protein sequence ID" value="AET39677.1"/>
    <property type="molecule type" value="Genomic_DNA"/>
</dbReference>
<dbReference type="GO" id="GO:0033754">
    <property type="term" value="F:indoleamine 2,3-dioxygenase activity"/>
    <property type="evidence" value="ECO:0007669"/>
    <property type="project" value="UniProtKB-EC"/>
</dbReference>
<sequence>MTLELPLPKLEDFGISKISGFLPQDFPATRLADVYYSCWEDVVGNLPSLIVSRRLRVVVDRIPKLKVKPELVADIRQLRRAYTVLCFIVNAYVWGADEVVDTLPDNIADPILVVSDELGLPPLATYSSLVLWNFRPIFTNTDLLEDGELMSVSNLTSINTFTGGFDETWFYLVSVLFEKLGSKCVTCGLDILQGIRNNDLPRITSSLESLAQLIENLGSLLGRMDEMCDPHIFYYRIRPYLAGWRGMKTAGLPNGLRYGSKGEYKIFAGGSNAQSSLLQVLDILLGVEHFQTGMKASADRYGSAKSESNSYINDMRNYMPREHRDFLHHLSRVSNVRDFVLNRKSNSSLVLAYDACIASLKSFRDKHIQIVTRFILLPSRKAPHVQTAGRSTLRVGLAKSSSNIDQVGTGGTSIIPFLKQCRDETGSVAASDWGKRVVSSGISNLRNCPNTNKKCALSDSKEEEMQDAFGGRG</sequence>
<dbReference type="eggNOG" id="ENOG502QV6W">
    <property type="taxonomic scope" value="Eukaryota"/>
</dbReference>
<evidence type="ECO:0000256" key="2">
    <source>
        <dbReference type="ARBA" id="ARBA00022723"/>
    </source>
</evidence>
<keyword evidence="2 4" id="KW-0479">Metal-binding</keyword>
<accession>G8JSF5</accession>
<keyword evidence="7" id="KW-1185">Reference proteome</keyword>
<dbReference type="STRING" id="931890.G8JSF5"/>
<dbReference type="GO" id="GO:0046872">
    <property type="term" value="F:metal ion binding"/>
    <property type="evidence" value="ECO:0007669"/>
    <property type="project" value="UniProtKB-UniRule"/>
</dbReference>
<dbReference type="PANTHER" id="PTHR28657:SF5">
    <property type="entry name" value="INDOLEAMINE 2,3-DIOXYGENASE"/>
    <property type="match status" value="1"/>
</dbReference>
<evidence type="ECO:0000256" key="4">
    <source>
        <dbReference type="PIRSR" id="PIRSR600898-1"/>
    </source>
</evidence>
<dbReference type="FunCoup" id="G8JSF5">
    <property type="interactions" value="148"/>
</dbReference>
<dbReference type="InterPro" id="IPR000898">
    <property type="entry name" value="Indolamine_dOase"/>
</dbReference>
<evidence type="ECO:0000313" key="6">
    <source>
        <dbReference type="EMBL" id="AET39677.1"/>
    </source>
</evidence>
<comment type="catalytic activity">
    <reaction evidence="5">
        <text>L-tryptophan + O2 = N-formyl-L-kynurenine</text>
        <dbReference type="Rhea" id="RHEA:24536"/>
        <dbReference type="ChEBI" id="CHEBI:15379"/>
        <dbReference type="ChEBI" id="CHEBI:57912"/>
        <dbReference type="ChEBI" id="CHEBI:58629"/>
    </reaction>
</comment>
<dbReference type="RefSeq" id="XP_003646494.1">
    <property type="nucleotide sequence ID" value="XM_003646446.1"/>
</dbReference>
<dbReference type="OMA" id="SNKIMEP"/>
<reference evidence="7" key="1">
    <citation type="journal article" date="2012" name="G3 (Bethesda)">
        <title>Pichia sorbitophila, an interspecies yeast hybrid reveals early steps of genome resolution following polyploidization.</title>
        <authorList>
            <person name="Leh Louis V."/>
            <person name="Despons L."/>
            <person name="Friedrich A."/>
            <person name="Martin T."/>
            <person name="Durrens P."/>
            <person name="Casaregola S."/>
            <person name="Neuveglise C."/>
            <person name="Fairhead C."/>
            <person name="Marck C."/>
            <person name="Cruz J.A."/>
            <person name="Straub M.L."/>
            <person name="Kugler V."/>
            <person name="Sacerdot C."/>
            <person name="Uzunov Z."/>
            <person name="Thierry A."/>
            <person name="Weiss S."/>
            <person name="Bleykasten C."/>
            <person name="De Montigny J."/>
            <person name="Jacques N."/>
            <person name="Jung P."/>
            <person name="Lemaire M."/>
            <person name="Mallet S."/>
            <person name="Morel G."/>
            <person name="Richard G.F."/>
            <person name="Sarkar A."/>
            <person name="Savel G."/>
            <person name="Schacherer J."/>
            <person name="Seret M.L."/>
            <person name="Talla E."/>
            <person name="Samson G."/>
            <person name="Jubin C."/>
            <person name="Poulain J."/>
            <person name="Vacherie B."/>
            <person name="Barbe V."/>
            <person name="Pelletier E."/>
            <person name="Sherman D.J."/>
            <person name="Westhof E."/>
            <person name="Weissenbach J."/>
            <person name="Baret P.V."/>
            <person name="Wincker P."/>
            <person name="Gaillardin C."/>
            <person name="Dujon B."/>
            <person name="Souciet J.L."/>
        </authorList>
    </citation>
    <scope>NUCLEOTIDE SEQUENCE [LARGE SCALE GENOMIC DNA]</scope>
    <source>
        <strain evidence="7">CBS 270.75 / DBVPG 7215 / KCTC 17166 / NRRL Y-17582</strain>
    </source>
</reference>
<dbReference type="PANTHER" id="PTHR28657">
    <property type="entry name" value="INDOLEAMINE 2,3-DIOXYGENASE"/>
    <property type="match status" value="1"/>
</dbReference>
<evidence type="ECO:0000256" key="1">
    <source>
        <dbReference type="ARBA" id="ARBA00007119"/>
    </source>
</evidence>
<evidence type="ECO:0000256" key="5">
    <source>
        <dbReference type="RuleBase" id="RU369119"/>
    </source>
</evidence>
<dbReference type="GeneID" id="11471645"/>
<dbReference type="GO" id="GO:0005737">
    <property type="term" value="C:cytoplasm"/>
    <property type="evidence" value="ECO:0007669"/>
    <property type="project" value="TreeGrafter"/>
</dbReference>
<dbReference type="InterPro" id="IPR037217">
    <property type="entry name" value="Trp/Indoleamine_2_3_dOase-like"/>
</dbReference>
<dbReference type="SUPFAM" id="SSF140959">
    <property type="entry name" value="Indolic compounds 2,3-dioxygenase-like"/>
    <property type="match status" value="1"/>
</dbReference>
<proteinExistence type="inferred from homology"/>
<feature type="binding site" description="proximal binding residue" evidence="4">
    <location>
        <position position="367"/>
    </location>
    <ligand>
        <name>heme b</name>
        <dbReference type="ChEBI" id="CHEBI:60344"/>
    </ligand>
    <ligandPart>
        <name>Fe</name>
        <dbReference type="ChEBI" id="CHEBI:18248"/>
    </ligandPart>
</feature>
<comment type="function">
    <text evidence="5">Produces N-formyl-kynurenine through the oxidation of tryptophan.</text>
</comment>
<comment type="similarity">
    <text evidence="1 5">Belongs to the indoleamine 2,3-dioxygenase family.</text>
</comment>
<protein>
    <recommendedName>
        <fullName evidence="5">Indoleamine 2,3-dioxygenase</fullName>
        <ecNumber evidence="5">1.13.11.52</ecNumber>
    </recommendedName>
</protein>
<keyword evidence="5" id="KW-0223">Dioxygenase</keyword>
<evidence type="ECO:0000313" key="7">
    <source>
        <dbReference type="Proteomes" id="UP000006790"/>
    </source>
</evidence>
<keyword evidence="3 4" id="KW-0408">Iron</keyword>
<evidence type="ECO:0000256" key="3">
    <source>
        <dbReference type="ARBA" id="ARBA00023004"/>
    </source>
</evidence>
<dbReference type="AlphaFoldDB" id="G8JSF5"/>
<dbReference type="InParanoid" id="G8JSF5"/>
<dbReference type="EC" id="1.13.11.52" evidence="5"/>
<dbReference type="GO" id="GO:0034354">
    <property type="term" value="P:'de novo' NAD+ biosynthetic process from L-tryptophan"/>
    <property type="evidence" value="ECO:0007669"/>
    <property type="project" value="EnsemblFungi"/>
</dbReference>
<dbReference type="PROSITE" id="PS00876">
    <property type="entry name" value="IDO_1"/>
    <property type="match status" value="1"/>
</dbReference>
<keyword evidence="4 5" id="KW-0349">Heme</keyword>
<organism evidence="6 7">
    <name type="scientific">Eremothecium cymbalariae (strain CBS 270.75 / DBVPG 7215 / KCTC 17166 / NRRL Y-17582)</name>
    <name type="common">Yeast</name>
    <dbReference type="NCBI Taxonomy" id="931890"/>
    <lineage>
        <taxon>Eukaryota</taxon>
        <taxon>Fungi</taxon>
        <taxon>Dikarya</taxon>
        <taxon>Ascomycota</taxon>
        <taxon>Saccharomycotina</taxon>
        <taxon>Saccharomycetes</taxon>
        <taxon>Saccharomycetales</taxon>
        <taxon>Saccharomycetaceae</taxon>
        <taxon>Eremothecium</taxon>
    </lineage>
</organism>
<dbReference type="Pfam" id="PF01231">
    <property type="entry name" value="IDO"/>
    <property type="match status" value="1"/>
</dbReference>
<dbReference type="HOGENOM" id="CLU_010089_0_0_1"/>
<dbReference type="Proteomes" id="UP000006790">
    <property type="component" value="Chromosome 4"/>
</dbReference>